<dbReference type="AlphaFoldDB" id="A0A388JRG2"/>
<dbReference type="SMART" id="SM00343">
    <property type="entry name" value="ZnF_C2HC"/>
    <property type="match status" value="1"/>
</dbReference>
<feature type="domain" description="CCHC-type" evidence="2">
    <location>
        <begin position="54"/>
        <end position="70"/>
    </location>
</feature>
<dbReference type="OrthoDB" id="6361509at2759"/>
<organism evidence="3 4">
    <name type="scientific">Chara braunii</name>
    <name type="common">Braun's stonewort</name>
    <dbReference type="NCBI Taxonomy" id="69332"/>
    <lineage>
        <taxon>Eukaryota</taxon>
        <taxon>Viridiplantae</taxon>
        <taxon>Streptophyta</taxon>
        <taxon>Charophyceae</taxon>
        <taxon>Charales</taxon>
        <taxon>Characeae</taxon>
        <taxon>Chara</taxon>
    </lineage>
</organism>
<proteinExistence type="predicted"/>
<evidence type="ECO:0000259" key="2">
    <source>
        <dbReference type="SMART" id="SM00343"/>
    </source>
</evidence>
<dbReference type="GO" id="GO:0008270">
    <property type="term" value="F:zinc ion binding"/>
    <property type="evidence" value="ECO:0007669"/>
    <property type="project" value="InterPro"/>
</dbReference>
<dbReference type="Gramene" id="GBG60367">
    <property type="protein sequence ID" value="GBG60367"/>
    <property type="gene ID" value="CBR_g4325"/>
</dbReference>
<name>A0A388JRG2_CHABU</name>
<accession>A0A388JRG2</accession>
<keyword evidence="4" id="KW-1185">Reference proteome</keyword>
<evidence type="ECO:0000313" key="3">
    <source>
        <dbReference type="EMBL" id="GBG60367.1"/>
    </source>
</evidence>
<feature type="region of interest" description="Disordered" evidence="1">
    <location>
        <begin position="96"/>
        <end position="123"/>
    </location>
</feature>
<dbReference type="GO" id="GO:0003676">
    <property type="term" value="F:nucleic acid binding"/>
    <property type="evidence" value="ECO:0007669"/>
    <property type="project" value="InterPro"/>
</dbReference>
<protein>
    <recommendedName>
        <fullName evidence="2">CCHC-type domain-containing protein</fullName>
    </recommendedName>
</protein>
<reference evidence="3 4" key="1">
    <citation type="journal article" date="2018" name="Cell">
        <title>The Chara Genome: Secondary Complexity and Implications for Plant Terrestrialization.</title>
        <authorList>
            <person name="Nishiyama T."/>
            <person name="Sakayama H."/>
            <person name="Vries J.D."/>
            <person name="Buschmann H."/>
            <person name="Saint-Marcoux D."/>
            <person name="Ullrich K.K."/>
            <person name="Haas F.B."/>
            <person name="Vanderstraeten L."/>
            <person name="Becker D."/>
            <person name="Lang D."/>
            <person name="Vosolsobe S."/>
            <person name="Rombauts S."/>
            <person name="Wilhelmsson P.K.I."/>
            <person name="Janitza P."/>
            <person name="Kern R."/>
            <person name="Heyl A."/>
            <person name="Rumpler F."/>
            <person name="Villalobos L.I.A.C."/>
            <person name="Clay J.M."/>
            <person name="Skokan R."/>
            <person name="Toyoda A."/>
            <person name="Suzuki Y."/>
            <person name="Kagoshima H."/>
            <person name="Schijlen E."/>
            <person name="Tajeshwar N."/>
            <person name="Catarino B."/>
            <person name="Hetherington A.J."/>
            <person name="Saltykova A."/>
            <person name="Bonnot C."/>
            <person name="Breuninger H."/>
            <person name="Symeonidi A."/>
            <person name="Radhakrishnan G.V."/>
            <person name="Van Nieuwerburgh F."/>
            <person name="Deforce D."/>
            <person name="Chang C."/>
            <person name="Karol K.G."/>
            <person name="Hedrich R."/>
            <person name="Ulvskov P."/>
            <person name="Glockner G."/>
            <person name="Delwiche C.F."/>
            <person name="Petrasek J."/>
            <person name="Van de Peer Y."/>
            <person name="Friml J."/>
            <person name="Beilby M."/>
            <person name="Dolan L."/>
            <person name="Kohara Y."/>
            <person name="Sugano S."/>
            <person name="Fujiyama A."/>
            <person name="Delaux P.-M."/>
            <person name="Quint M."/>
            <person name="TheiBen G."/>
            <person name="Hagemann M."/>
            <person name="Harholt J."/>
            <person name="Dunand C."/>
            <person name="Zachgo S."/>
            <person name="Langdale J."/>
            <person name="Maumus F."/>
            <person name="Straeten D.V.D."/>
            <person name="Gould S.B."/>
            <person name="Rensing S.A."/>
        </authorList>
    </citation>
    <scope>NUCLEOTIDE SEQUENCE [LARGE SCALE GENOMIC DNA]</scope>
    <source>
        <strain evidence="3 4">S276</strain>
    </source>
</reference>
<evidence type="ECO:0000256" key="1">
    <source>
        <dbReference type="SAM" id="MobiDB-lite"/>
    </source>
</evidence>
<comment type="caution">
    <text evidence="3">The sequence shown here is derived from an EMBL/GenBank/DDBJ whole genome shotgun (WGS) entry which is preliminary data.</text>
</comment>
<dbReference type="EMBL" id="BFEA01000010">
    <property type="protein sequence ID" value="GBG60367.1"/>
    <property type="molecule type" value="Genomic_DNA"/>
</dbReference>
<sequence length="303" mass="33608">MTSLGALNMGGQGGIGQAMGGLGPINRAMQWMGVAGQQGAAPGSGVAAQYGVVTCYICRKNDHYARNCWQATNRQRPEEDNSEIREILLRIGRREKEEEERKKREIDKVKRKEEERREGEKLREEQAREAKLEATIVRILTQQRASLMVSPTPLAGSGIKKKSPRSKARMLRDITSYIAESEDDSDEVKKEAEKLIEAQESQRKPKGGAAFMRAAVSWAKKVPTPRIDKAQMDNLSPSDEGFVTPKKACPAECSSEGLVNFALSQTKLLSAMRAGEIRKICGKEGVVYVKKDVSIQEIVRCRT</sequence>
<dbReference type="InterPro" id="IPR001878">
    <property type="entry name" value="Znf_CCHC"/>
</dbReference>
<dbReference type="Proteomes" id="UP000265515">
    <property type="component" value="Unassembled WGS sequence"/>
</dbReference>
<evidence type="ECO:0000313" key="4">
    <source>
        <dbReference type="Proteomes" id="UP000265515"/>
    </source>
</evidence>
<gene>
    <name evidence="3" type="ORF">CBR_g4325</name>
</gene>